<evidence type="ECO:0000313" key="2">
    <source>
        <dbReference type="EMBL" id="GID74595.1"/>
    </source>
</evidence>
<protein>
    <submittedName>
        <fullName evidence="2">Uncharacterized protein</fullName>
    </submittedName>
</protein>
<sequence length="89" mass="9303">MCLDDRLAGLEARMTGDDLARESTRAEVWAERPGGAVPAAHITDGGHGSGMAGGGRSAMPGARCQRRAAARSRSFCCTALSEPKSRTAW</sequence>
<feature type="region of interest" description="Disordered" evidence="1">
    <location>
        <begin position="32"/>
        <end position="60"/>
    </location>
</feature>
<evidence type="ECO:0000256" key="1">
    <source>
        <dbReference type="SAM" id="MobiDB-lite"/>
    </source>
</evidence>
<evidence type="ECO:0000313" key="3">
    <source>
        <dbReference type="Proteomes" id="UP000609879"/>
    </source>
</evidence>
<keyword evidence="3" id="KW-1185">Reference proteome</keyword>
<feature type="compositionally biased region" description="Gly residues" evidence="1">
    <location>
        <begin position="45"/>
        <end position="56"/>
    </location>
</feature>
<dbReference type="EMBL" id="BOMI01000063">
    <property type="protein sequence ID" value="GID74595.1"/>
    <property type="molecule type" value="Genomic_DNA"/>
</dbReference>
<reference evidence="2 3" key="1">
    <citation type="submission" date="2021-01" db="EMBL/GenBank/DDBJ databases">
        <title>Whole genome shotgun sequence of Actinoplanes deccanensis NBRC 13994.</title>
        <authorList>
            <person name="Komaki H."/>
            <person name="Tamura T."/>
        </authorList>
    </citation>
    <scope>NUCLEOTIDE SEQUENCE [LARGE SCALE GENOMIC DNA]</scope>
    <source>
        <strain evidence="2 3">NBRC 13994</strain>
    </source>
</reference>
<accession>A0ABQ3Y3Z7</accession>
<comment type="caution">
    <text evidence="2">The sequence shown here is derived from an EMBL/GenBank/DDBJ whole genome shotgun (WGS) entry which is preliminary data.</text>
</comment>
<gene>
    <name evidence="2" type="ORF">Ade02nite_32360</name>
</gene>
<dbReference type="Proteomes" id="UP000609879">
    <property type="component" value="Unassembled WGS sequence"/>
</dbReference>
<organism evidence="2 3">
    <name type="scientific">Paractinoplanes deccanensis</name>
    <dbReference type="NCBI Taxonomy" id="113561"/>
    <lineage>
        <taxon>Bacteria</taxon>
        <taxon>Bacillati</taxon>
        <taxon>Actinomycetota</taxon>
        <taxon>Actinomycetes</taxon>
        <taxon>Micromonosporales</taxon>
        <taxon>Micromonosporaceae</taxon>
        <taxon>Paractinoplanes</taxon>
    </lineage>
</organism>
<proteinExistence type="predicted"/>
<name>A0ABQ3Y3Z7_9ACTN</name>